<evidence type="ECO:0000313" key="9">
    <source>
        <dbReference type="EMBL" id="KMY92272.1"/>
    </source>
</evidence>
<dbReference type="PANTHER" id="PTHR10357">
    <property type="entry name" value="ALPHA-AMYLASE FAMILY MEMBER"/>
    <property type="match status" value="1"/>
</dbReference>
<keyword evidence="6" id="KW-0378">Hydrolase</keyword>
<evidence type="ECO:0000256" key="7">
    <source>
        <dbReference type="SAM" id="SignalP"/>
    </source>
</evidence>
<dbReference type="Bgee" id="FBgn0182341">
    <property type="expression patterns" value="Expressed in adult organism and 3 other cell types or tissues"/>
</dbReference>
<accession>A0A0J9R808</accession>
<evidence type="ECO:0000256" key="5">
    <source>
        <dbReference type="ARBA" id="ARBA00023180"/>
    </source>
</evidence>
<feature type="signal peptide" evidence="7">
    <location>
        <begin position="1"/>
        <end position="19"/>
    </location>
</feature>
<reference evidence="9" key="3">
    <citation type="submission" date="2015-04" db="EMBL/GenBank/DDBJ databases">
        <authorList>
            <consortium name="FlyBase"/>
        </authorList>
    </citation>
    <scope>NUCLEOTIDE SEQUENCE</scope>
    <source>
        <strain evidence="9">W501</strain>
    </source>
</reference>
<dbReference type="SUPFAM" id="SSF51445">
    <property type="entry name" value="(Trans)glycosidases"/>
    <property type="match status" value="1"/>
</dbReference>
<proteinExistence type="inferred from homology"/>
<dbReference type="CDD" id="cd11328">
    <property type="entry name" value="AmyAc_maltase"/>
    <property type="match status" value="1"/>
</dbReference>
<dbReference type="InterPro" id="IPR013780">
    <property type="entry name" value="Glyco_hydro_b"/>
</dbReference>
<comment type="similarity">
    <text evidence="2">Belongs to the glycosyl hydrolase 13 family.</text>
</comment>
<gene>
    <name evidence="9" type="primary">Dsim\Mal-A8</name>
    <name evidence="9" type="ORF">Dsimw501_GD10570</name>
</gene>
<feature type="chain" id="PRO_5005321166" description="alpha-glucosidase" evidence="7">
    <location>
        <begin position="20"/>
        <end position="588"/>
    </location>
</feature>
<dbReference type="GO" id="GO:0005975">
    <property type="term" value="P:carbohydrate metabolic process"/>
    <property type="evidence" value="ECO:0007669"/>
    <property type="project" value="InterPro"/>
</dbReference>
<dbReference type="InterPro" id="IPR006047">
    <property type="entry name" value="GH13_cat_dom"/>
</dbReference>
<dbReference type="KEGG" id="dsi:Dsimw501_GD10570"/>
<dbReference type="Proteomes" id="UP000035880">
    <property type="component" value="Chromosome 2R"/>
</dbReference>
<organism evidence="9">
    <name type="scientific">Drosophila simulans</name>
    <name type="common">Fruit fly</name>
    <dbReference type="NCBI Taxonomy" id="7240"/>
    <lineage>
        <taxon>Eukaryota</taxon>
        <taxon>Metazoa</taxon>
        <taxon>Ecdysozoa</taxon>
        <taxon>Arthropoda</taxon>
        <taxon>Hexapoda</taxon>
        <taxon>Insecta</taxon>
        <taxon>Pterygota</taxon>
        <taxon>Neoptera</taxon>
        <taxon>Endopterygota</taxon>
        <taxon>Diptera</taxon>
        <taxon>Brachycera</taxon>
        <taxon>Muscomorpha</taxon>
        <taxon>Ephydroidea</taxon>
        <taxon>Drosophilidae</taxon>
        <taxon>Drosophila</taxon>
        <taxon>Sophophora</taxon>
    </lineage>
</organism>
<dbReference type="AlphaFoldDB" id="A0A0J9R808"/>
<evidence type="ECO:0000256" key="1">
    <source>
        <dbReference type="ARBA" id="ARBA00001657"/>
    </source>
</evidence>
<reference evidence="9" key="2">
    <citation type="submission" date="2014-06" db="EMBL/GenBank/DDBJ databases">
        <authorList>
            <person name="Hu T."/>
            <person name="Eisen M.B."/>
            <person name="Thornton K.R."/>
            <person name="Andolfatto P."/>
        </authorList>
    </citation>
    <scope>NUCLEOTIDE SEQUENCE</scope>
    <source>
        <strain evidence="9">W501</strain>
    </source>
</reference>
<dbReference type="EC" id="3.2.1.20" evidence="3"/>
<comment type="catalytic activity">
    <reaction evidence="1">
        <text>Hydrolysis of terminal, non-reducing (1-&gt;4)-linked alpha-D-glucose residues with release of alpha-D-glucose.</text>
        <dbReference type="EC" id="3.2.1.20"/>
    </reaction>
</comment>
<protein>
    <recommendedName>
        <fullName evidence="3">alpha-glucosidase</fullName>
        <ecNumber evidence="3">3.2.1.20</ecNumber>
    </recommendedName>
</protein>
<feature type="domain" description="Glycosyl hydrolase family 13 catalytic" evidence="8">
    <location>
        <begin position="41"/>
        <end position="441"/>
    </location>
</feature>
<dbReference type="Gene3D" id="2.60.40.1180">
    <property type="entry name" value="Golgi alpha-mannosidase II"/>
    <property type="match status" value="1"/>
</dbReference>
<keyword evidence="4 7" id="KW-0732">Signal</keyword>
<evidence type="ECO:0000256" key="4">
    <source>
        <dbReference type="ARBA" id="ARBA00022729"/>
    </source>
</evidence>
<dbReference type="OrthoDB" id="1740265at2759"/>
<dbReference type="Gene3D" id="3.20.20.80">
    <property type="entry name" value="Glycosidases"/>
    <property type="match status" value="1"/>
</dbReference>
<dbReference type="Pfam" id="PF00128">
    <property type="entry name" value="Alpha-amylase"/>
    <property type="match status" value="1"/>
</dbReference>
<keyword evidence="6" id="KW-0326">Glycosidase</keyword>
<name>A0A0J9R808_DROSI</name>
<sequence length="588" mass="67117">MELRSLLTLLLLAIASNEACQVQSSSSETTKDWWQTAQFYQIYPRSFKDSDGDGIGDLNGITSKLEYLKDLGVTAAWLSPIFKSPMVDFGYDISDFFDIQPEYGTLEDFRTLIKKAKELDLKIVLDFVPNHSSNESEWFLKSVKREKGYEDYYVWHDGKINSTTGKREPPTNWLQYFRGSAWEWNEVRQQYYLHQFAVQQPDLNYRNPLVVEQMKRVLRYWLNEGVSGFRCDALPPLFEVVPDGDGQFPDEVVSGATEDTEDRDYLTTTYIENQPETIDMVYQWRTVLDDHKRIFGGNSSVLLIETYSPAWFTMQFYGNRSTEGAHLPFNFNLITVMEQKGLSASNVQEAIDLWLKNMPAGRTPNWVLGNHDKRRAASRYGKEHIDGMNMLVMILPGVSVTYQGEEIGMTDGEISWEDTVDPWGCNSNPNIYEQYTRDPERTPFQWTGGTNAGFTNGSTTWLPLAADYETINVEKELSDDHSHLKIYKALVALRKSSKTLQNGSTKYQALSDDIFVVQRSLTKSATIVLVINFGSVAKTVDLSQFDKSRTESLQLLIRSIDSTKKEGTRYDPKALSLDPSEALVLTTE</sequence>
<dbReference type="PANTHER" id="PTHR10357:SF234">
    <property type="entry name" value="MALTASE A2-RELATED"/>
    <property type="match status" value="1"/>
</dbReference>
<evidence type="ECO:0000256" key="2">
    <source>
        <dbReference type="ARBA" id="ARBA00008061"/>
    </source>
</evidence>
<dbReference type="InterPro" id="IPR045857">
    <property type="entry name" value="O16G_dom_2"/>
</dbReference>
<dbReference type="SMART" id="SM00642">
    <property type="entry name" value="Aamy"/>
    <property type="match status" value="1"/>
</dbReference>
<dbReference type="GO" id="GO:0004558">
    <property type="term" value="F:alpha-1,4-glucosidase activity"/>
    <property type="evidence" value="ECO:0007669"/>
    <property type="project" value="UniProtKB-EC"/>
</dbReference>
<dbReference type="InterPro" id="IPR017853">
    <property type="entry name" value="GH"/>
</dbReference>
<evidence type="ECO:0000256" key="3">
    <source>
        <dbReference type="ARBA" id="ARBA00012741"/>
    </source>
</evidence>
<reference evidence="9" key="1">
    <citation type="journal article" date="2013" name="Genome Res.">
        <title>A second-generation assembly of the Drosophila simulans genome provides new insights into patterns of lineage-specific divergence.</title>
        <authorList>
            <person name="Hu T.T."/>
            <person name="Eisen M.B."/>
            <person name="Thornton K.R."/>
            <person name="Andolfatto P."/>
        </authorList>
    </citation>
    <scope>NUCLEOTIDE SEQUENCE [LARGE SCALE GENOMIC DNA]</scope>
    <source>
        <strain evidence="9">W501</strain>
    </source>
</reference>
<dbReference type="FunFam" id="3.90.400.10:FF:000001">
    <property type="entry name" value="Maltase A3, isoform A"/>
    <property type="match status" value="1"/>
</dbReference>
<evidence type="ECO:0000259" key="8">
    <source>
        <dbReference type="SMART" id="SM00642"/>
    </source>
</evidence>
<dbReference type="Gene3D" id="3.90.400.10">
    <property type="entry name" value="Oligo-1,6-glucosidase, Domain 2"/>
    <property type="match status" value="1"/>
</dbReference>
<evidence type="ECO:0000256" key="6">
    <source>
        <dbReference type="ARBA" id="ARBA00023295"/>
    </source>
</evidence>
<dbReference type="EMBL" id="CM002911">
    <property type="protein sequence ID" value="KMY92272.1"/>
    <property type="molecule type" value="Genomic_DNA"/>
</dbReference>
<keyword evidence="5" id="KW-0325">Glycoprotein</keyword>